<protein>
    <submittedName>
        <fullName evidence="3">Uncharacterized protein</fullName>
    </submittedName>
</protein>
<gene>
    <name evidence="3" type="ORF">B5808_15540</name>
</gene>
<name>A0A1X9LTG6_9MICO</name>
<dbReference type="EMBL" id="CP020715">
    <property type="protein sequence ID" value="ARJ06469.1"/>
    <property type="molecule type" value="Genomic_DNA"/>
</dbReference>
<dbReference type="RefSeq" id="WP_085020607.1">
    <property type="nucleotide sequence ID" value="NZ_BMHD01000001.1"/>
</dbReference>
<keyword evidence="2" id="KW-0812">Transmembrane</keyword>
<proteinExistence type="predicted"/>
<accession>A0A1X9LTG6</accession>
<feature type="transmembrane region" description="Helical" evidence="2">
    <location>
        <begin position="82"/>
        <end position="109"/>
    </location>
</feature>
<feature type="compositionally biased region" description="Low complexity" evidence="1">
    <location>
        <begin position="12"/>
        <end position="34"/>
    </location>
</feature>
<dbReference type="Proteomes" id="UP000192775">
    <property type="component" value="Chromosome"/>
</dbReference>
<feature type="region of interest" description="Disordered" evidence="1">
    <location>
        <begin position="1"/>
        <end position="40"/>
    </location>
</feature>
<evidence type="ECO:0000256" key="1">
    <source>
        <dbReference type="SAM" id="MobiDB-lite"/>
    </source>
</evidence>
<feature type="transmembrane region" description="Helical" evidence="2">
    <location>
        <begin position="48"/>
        <end position="70"/>
    </location>
</feature>
<dbReference type="STRING" id="1619308.B5808_15540"/>
<feature type="compositionally biased region" description="Pro residues" evidence="1">
    <location>
        <begin position="1"/>
        <end position="11"/>
    </location>
</feature>
<evidence type="ECO:0000313" key="4">
    <source>
        <dbReference type="Proteomes" id="UP000192775"/>
    </source>
</evidence>
<dbReference type="AlphaFoldDB" id="A0A1X9LTG6"/>
<organism evidence="3 4">
    <name type="scientific">Cnuibacter physcomitrellae</name>
    <dbReference type="NCBI Taxonomy" id="1619308"/>
    <lineage>
        <taxon>Bacteria</taxon>
        <taxon>Bacillati</taxon>
        <taxon>Actinomycetota</taxon>
        <taxon>Actinomycetes</taxon>
        <taxon>Micrococcales</taxon>
        <taxon>Microbacteriaceae</taxon>
        <taxon>Cnuibacter</taxon>
    </lineage>
</organism>
<keyword evidence="2" id="KW-1133">Transmembrane helix</keyword>
<evidence type="ECO:0000256" key="2">
    <source>
        <dbReference type="SAM" id="Phobius"/>
    </source>
</evidence>
<dbReference type="KEGG" id="cphy:B5808_15540"/>
<keyword evidence="4" id="KW-1185">Reference proteome</keyword>
<reference evidence="3 4" key="1">
    <citation type="submission" date="2017-04" db="EMBL/GenBank/DDBJ databases">
        <authorList>
            <person name="Afonso C.L."/>
            <person name="Miller P.J."/>
            <person name="Scott M.A."/>
            <person name="Spackman E."/>
            <person name="Goraichik I."/>
            <person name="Dimitrov K.M."/>
            <person name="Suarez D.L."/>
            <person name="Swayne D.E."/>
        </authorList>
    </citation>
    <scope>NUCLEOTIDE SEQUENCE [LARGE SCALE GENOMIC DNA]</scope>
    <source>
        <strain evidence="4">XA(T)</strain>
    </source>
</reference>
<sequence>MTDQPTPPPSQQPGYGAAPSYGSGPAAGGTPSAPVKAPPGTDFPGKTLGIVGLILAILIPLVGLILSIVARVQSKKAGYKNTLATAGIIVGAVLIALYIILWIVIAIAAASAIGGAVEMCQQLGPGTWEINGVTYTCS</sequence>
<evidence type="ECO:0000313" key="3">
    <source>
        <dbReference type="EMBL" id="ARJ06469.1"/>
    </source>
</evidence>
<keyword evidence="2" id="KW-0472">Membrane</keyword>